<dbReference type="EMBL" id="LT629740">
    <property type="protein sequence ID" value="SDT66644.1"/>
    <property type="molecule type" value="Genomic_DNA"/>
</dbReference>
<dbReference type="InterPro" id="IPR001387">
    <property type="entry name" value="Cro/C1-type_HTH"/>
</dbReference>
<evidence type="ECO:0000313" key="4">
    <source>
        <dbReference type="Proteomes" id="UP000199679"/>
    </source>
</evidence>
<dbReference type="STRING" id="652787.SAMN05216490_4720"/>
<dbReference type="PANTHER" id="PTHR46797:SF1">
    <property type="entry name" value="METHYLPHOSPHONATE SYNTHASE"/>
    <property type="match status" value="1"/>
</dbReference>
<dbReference type="SUPFAM" id="SSF47413">
    <property type="entry name" value="lambda repressor-like DNA-binding domains"/>
    <property type="match status" value="1"/>
</dbReference>
<proteinExistence type="predicted"/>
<protein>
    <submittedName>
        <fullName evidence="3">Helix-turn-helix domain-containing protein</fullName>
    </submittedName>
</protein>
<gene>
    <name evidence="3" type="ORF">SAMN05216490_4720</name>
</gene>
<dbReference type="PROSITE" id="PS50943">
    <property type="entry name" value="HTH_CROC1"/>
    <property type="match status" value="1"/>
</dbReference>
<dbReference type="CDD" id="cd00093">
    <property type="entry name" value="HTH_XRE"/>
    <property type="match status" value="1"/>
</dbReference>
<dbReference type="Gene3D" id="1.10.260.40">
    <property type="entry name" value="lambda repressor-like DNA-binding domains"/>
    <property type="match status" value="1"/>
</dbReference>
<organism evidence="3 4">
    <name type="scientific">Mucilaginibacter mallensis</name>
    <dbReference type="NCBI Taxonomy" id="652787"/>
    <lineage>
        <taxon>Bacteria</taxon>
        <taxon>Pseudomonadati</taxon>
        <taxon>Bacteroidota</taxon>
        <taxon>Sphingobacteriia</taxon>
        <taxon>Sphingobacteriales</taxon>
        <taxon>Sphingobacteriaceae</taxon>
        <taxon>Mucilaginibacter</taxon>
    </lineage>
</organism>
<accession>A0A1H2C8H1</accession>
<feature type="domain" description="HTH cro/C1-type" evidence="2">
    <location>
        <begin position="12"/>
        <end position="67"/>
    </location>
</feature>
<dbReference type="GO" id="GO:0005829">
    <property type="term" value="C:cytosol"/>
    <property type="evidence" value="ECO:0007669"/>
    <property type="project" value="TreeGrafter"/>
</dbReference>
<dbReference type="RefSeq" id="WP_091379103.1">
    <property type="nucleotide sequence ID" value="NZ_LT629740.1"/>
</dbReference>
<dbReference type="OrthoDB" id="9809730at2"/>
<dbReference type="AlphaFoldDB" id="A0A1H2C8H1"/>
<dbReference type="GO" id="GO:0003677">
    <property type="term" value="F:DNA binding"/>
    <property type="evidence" value="ECO:0007669"/>
    <property type="project" value="UniProtKB-KW"/>
</dbReference>
<sequence length="117" mass="13450">MTESTKTLGGILREARDLKKLSLREVEVQSGISNAYLSQLENDKIKKPSANTLYKLSELFHITFDDLMVAAGIVEQGKEERKRPVHYAFNSDDLTPEEEQALIDYLKFLRYQQKDAK</sequence>
<dbReference type="SMART" id="SM00530">
    <property type="entry name" value="HTH_XRE"/>
    <property type="match status" value="1"/>
</dbReference>
<keyword evidence="4" id="KW-1185">Reference proteome</keyword>
<keyword evidence="1" id="KW-0238">DNA-binding</keyword>
<dbReference type="InterPro" id="IPR010982">
    <property type="entry name" value="Lambda_DNA-bd_dom_sf"/>
</dbReference>
<dbReference type="Pfam" id="PF01381">
    <property type="entry name" value="HTH_3"/>
    <property type="match status" value="1"/>
</dbReference>
<dbReference type="PANTHER" id="PTHR46797">
    <property type="entry name" value="HTH-TYPE TRANSCRIPTIONAL REGULATOR"/>
    <property type="match status" value="1"/>
</dbReference>
<dbReference type="Proteomes" id="UP000199679">
    <property type="component" value="Chromosome I"/>
</dbReference>
<name>A0A1H2C8H1_MUCMA</name>
<evidence type="ECO:0000256" key="1">
    <source>
        <dbReference type="ARBA" id="ARBA00023125"/>
    </source>
</evidence>
<dbReference type="GO" id="GO:0003700">
    <property type="term" value="F:DNA-binding transcription factor activity"/>
    <property type="evidence" value="ECO:0007669"/>
    <property type="project" value="TreeGrafter"/>
</dbReference>
<dbReference type="InterPro" id="IPR050807">
    <property type="entry name" value="TransReg_Diox_bact_type"/>
</dbReference>
<reference evidence="3 4" key="1">
    <citation type="submission" date="2016-10" db="EMBL/GenBank/DDBJ databases">
        <authorList>
            <person name="de Groot N.N."/>
        </authorList>
    </citation>
    <scope>NUCLEOTIDE SEQUENCE [LARGE SCALE GENOMIC DNA]</scope>
    <source>
        <strain evidence="3 4">MP1X4</strain>
    </source>
</reference>
<evidence type="ECO:0000259" key="2">
    <source>
        <dbReference type="PROSITE" id="PS50943"/>
    </source>
</evidence>
<evidence type="ECO:0000313" key="3">
    <source>
        <dbReference type="EMBL" id="SDT66644.1"/>
    </source>
</evidence>